<evidence type="ECO:0000313" key="2">
    <source>
        <dbReference type="EMBL" id="KAF2691526.1"/>
    </source>
</evidence>
<reference evidence="2" key="1">
    <citation type="journal article" date="2020" name="Stud. Mycol.">
        <title>101 Dothideomycetes genomes: a test case for predicting lifestyles and emergence of pathogens.</title>
        <authorList>
            <person name="Haridas S."/>
            <person name="Albert R."/>
            <person name="Binder M."/>
            <person name="Bloem J."/>
            <person name="Labutti K."/>
            <person name="Salamov A."/>
            <person name="Andreopoulos B."/>
            <person name="Baker S."/>
            <person name="Barry K."/>
            <person name="Bills G."/>
            <person name="Bluhm B."/>
            <person name="Cannon C."/>
            <person name="Castanera R."/>
            <person name="Culley D."/>
            <person name="Daum C."/>
            <person name="Ezra D."/>
            <person name="Gonzalez J."/>
            <person name="Henrissat B."/>
            <person name="Kuo A."/>
            <person name="Liang C."/>
            <person name="Lipzen A."/>
            <person name="Lutzoni F."/>
            <person name="Magnuson J."/>
            <person name="Mondo S."/>
            <person name="Nolan M."/>
            <person name="Ohm R."/>
            <person name="Pangilinan J."/>
            <person name="Park H.-J."/>
            <person name="Ramirez L."/>
            <person name="Alfaro M."/>
            <person name="Sun H."/>
            <person name="Tritt A."/>
            <person name="Yoshinaga Y."/>
            <person name="Zwiers L.-H."/>
            <person name="Turgeon B."/>
            <person name="Goodwin S."/>
            <person name="Spatafora J."/>
            <person name="Crous P."/>
            <person name="Grigoriev I."/>
        </authorList>
    </citation>
    <scope>NUCLEOTIDE SEQUENCE</scope>
    <source>
        <strain evidence="2">CBS 122367</strain>
    </source>
</reference>
<evidence type="ECO:0000313" key="3">
    <source>
        <dbReference type="Proteomes" id="UP000799291"/>
    </source>
</evidence>
<evidence type="ECO:0000256" key="1">
    <source>
        <dbReference type="SAM" id="MobiDB-lite"/>
    </source>
</evidence>
<sequence length="313" mass="33777">MGSPHTTSTRVAPGFGQIPISPHRLPPCPEEAAEFASEHPQCLVWRRPDWPARTLIAFGRCPPPPLDNSAVRHARALDDTTSPHVTQYRQIDSRCPLLGWSVAGSPHYFATSGLCSCCEGLAARVGEMQHGNDAVPPTHRQGPASSTAMHEQGASCFLRVMCTTAVQLPSPRPPSNAHRSLGRRIWASCALARASSHGQRLPRRQVRPPSAVPGMGASRSDPGRKRKYRAPRRKGTVPVSTAPASLARGHRTRRDAFSRASRDSQACHTYIATVRHGFIFRTKPMLLASCHAFPAIAFASSSAPAADHAAVPL</sequence>
<proteinExistence type="predicted"/>
<keyword evidence="3" id="KW-1185">Reference proteome</keyword>
<organism evidence="2 3">
    <name type="scientific">Lentithecium fluviatile CBS 122367</name>
    <dbReference type="NCBI Taxonomy" id="1168545"/>
    <lineage>
        <taxon>Eukaryota</taxon>
        <taxon>Fungi</taxon>
        <taxon>Dikarya</taxon>
        <taxon>Ascomycota</taxon>
        <taxon>Pezizomycotina</taxon>
        <taxon>Dothideomycetes</taxon>
        <taxon>Pleosporomycetidae</taxon>
        <taxon>Pleosporales</taxon>
        <taxon>Massarineae</taxon>
        <taxon>Lentitheciaceae</taxon>
        <taxon>Lentithecium</taxon>
    </lineage>
</organism>
<dbReference type="EMBL" id="MU005569">
    <property type="protein sequence ID" value="KAF2691526.1"/>
    <property type="molecule type" value="Genomic_DNA"/>
</dbReference>
<feature type="compositionally biased region" description="Basic residues" evidence="1">
    <location>
        <begin position="224"/>
        <end position="235"/>
    </location>
</feature>
<protein>
    <submittedName>
        <fullName evidence="2">Uncharacterized protein</fullName>
    </submittedName>
</protein>
<feature type="compositionally biased region" description="Polar residues" evidence="1">
    <location>
        <begin position="1"/>
        <end position="10"/>
    </location>
</feature>
<dbReference type="Proteomes" id="UP000799291">
    <property type="component" value="Unassembled WGS sequence"/>
</dbReference>
<name>A0A6G1JM12_9PLEO</name>
<accession>A0A6G1JM12</accession>
<dbReference type="AlphaFoldDB" id="A0A6G1JM12"/>
<feature type="region of interest" description="Disordered" evidence="1">
    <location>
        <begin position="1"/>
        <end position="20"/>
    </location>
</feature>
<feature type="region of interest" description="Disordered" evidence="1">
    <location>
        <begin position="196"/>
        <end position="260"/>
    </location>
</feature>
<gene>
    <name evidence="2" type="ORF">K458DRAFT_397990</name>
</gene>